<sequence>MPQPFALVGTAHPKPERAEELKQLLLSFVEPTRQESGCLEYHFHEDRNDPGAFVFYEAWRSQADLDAHLALPHMQAFWERRMDYLETDLDIRFLTMHSPYEPADRTGAQPPAAR</sequence>
<reference evidence="2 3" key="1">
    <citation type="submission" date="2020-08" db="EMBL/GenBank/DDBJ databases">
        <title>Genomic Encyclopedia of Type Strains, Phase III (KMG-III): the genomes of soil and plant-associated and newly described type strains.</title>
        <authorList>
            <person name="Whitman W."/>
        </authorList>
    </citation>
    <scope>NUCLEOTIDE SEQUENCE [LARGE SCALE GENOMIC DNA]</scope>
    <source>
        <strain evidence="2 3">CECT 3265</strain>
    </source>
</reference>
<dbReference type="GO" id="GO:0004497">
    <property type="term" value="F:monooxygenase activity"/>
    <property type="evidence" value="ECO:0007669"/>
    <property type="project" value="UniProtKB-KW"/>
</dbReference>
<proteinExistence type="predicted"/>
<dbReference type="InterPro" id="IPR011008">
    <property type="entry name" value="Dimeric_a/b-barrel"/>
</dbReference>
<dbReference type="PANTHER" id="PTHR33336">
    <property type="entry name" value="QUINOL MONOOXYGENASE YGIN-RELATED"/>
    <property type="match status" value="1"/>
</dbReference>
<comment type="caution">
    <text evidence="2">The sequence shown here is derived from an EMBL/GenBank/DDBJ whole genome shotgun (WGS) entry which is preliminary data.</text>
</comment>
<organism evidence="2 3">
    <name type="scientific">Streptomyces netropsis</name>
    <name type="common">Streptoverticillium netropsis</name>
    <dbReference type="NCBI Taxonomy" id="55404"/>
    <lineage>
        <taxon>Bacteria</taxon>
        <taxon>Bacillati</taxon>
        <taxon>Actinomycetota</taxon>
        <taxon>Actinomycetes</taxon>
        <taxon>Kitasatosporales</taxon>
        <taxon>Streptomycetaceae</taxon>
        <taxon>Streptomyces</taxon>
    </lineage>
</organism>
<dbReference type="EMBL" id="JACHJG010000007">
    <property type="protein sequence ID" value="MBB4887756.1"/>
    <property type="molecule type" value="Genomic_DNA"/>
</dbReference>
<evidence type="ECO:0000313" key="2">
    <source>
        <dbReference type="EMBL" id="MBB4887756.1"/>
    </source>
</evidence>
<feature type="domain" description="ABM" evidence="1">
    <location>
        <begin position="5"/>
        <end position="93"/>
    </location>
</feature>
<dbReference type="Pfam" id="PF03992">
    <property type="entry name" value="ABM"/>
    <property type="match status" value="1"/>
</dbReference>
<dbReference type="Gene3D" id="3.30.70.100">
    <property type="match status" value="1"/>
</dbReference>
<protein>
    <submittedName>
        <fullName evidence="2">Quinol monooxygenase YgiN</fullName>
    </submittedName>
</protein>
<dbReference type="Proteomes" id="UP000556436">
    <property type="component" value="Unassembled WGS sequence"/>
</dbReference>
<name>A0A7W7LDR2_STRNE</name>
<evidence type="ECO:0000313" key="3">
    <source>
        <dbReference type="Proteomes" id="UP000556436"/>
    </source>
</evidence>
<keyword evidence="2" id="KW-0503">Monooxygenase</keyword>
<gene>
    <name evidence="2" type="ORF">FHS38_003810</name>
</gene>
<dbReference type="AlphaFoldDB" id="A0A7W7LDR2"/>
<dbReference type="PROSITE" id="PS51725">
    <property type="entry name" value="ABM"/>
    <property type="match status" value="1"/>
</dbReference>
<dbReference type="InterPro" id="IPR007138">
    <property type="entry name" value="ABM_dom"/>
</dbReference>
<dbReference type="PANTHER" id="PTHR33336:SF3">
    <property type="entry name" value="ABM DOMAIN-CONTAINING PROTEIN"/>
    <property type="match status" value="1"/>
</dbReference>
<dbReference type="RefSeq" id="WP_184734830.1">
    <property type="nucleotide sequence ID" value="NZ_BMRW01000019.1"/>
</dbReference>
<keyword evidence="2" id="KW-0560">Oxidoreductase</keyword>
<accession>A0A7W7LDR2</accession>
<dbReference type="SUPFAM" id="SSF54909">
    <property type="entry name" value="Dimeric alpha+beta barrel"/>
    <property type="match status" value="1"/>
</dbReference>
<dbReference type="InterPro" id="IPR050744">
    <property type="entry name" value="AI-2_Isomerase_LsrG"/>
</dbReference>
<evidence type="ECO:0000259" key="1">
    <source>
        <dbReference type="PROSITE" id="PS51725"/>
    </source>
</evidence>
<keyword evidence="3" id="KW-1185">Reference proteome</keyword>